<evidence type="ECO:0000313" key="3">
    <source>
        <dbReference type="RefSeq" id="XP_020098376.1"/>
    </source>
</evidence>
<gene>
    <name evidence="3" type="primary">LOC109717109</name>
</gene>
<evidence type="ECO:0000256" key="1">
    <source>
        <dbReference type="SAM" id="MobiDB-lite"/>
    </source>
</evidence>
<feature type="compositionally biased region" description="Pro residues" evidence="1">
    <location>
        <begin position="14"/>
        <end position="45"/>
    </location>
</feature>
<reference evidence="3" key="2">
    <citation type="submission" date="2025-08" db="UniProtKB">
        <authorList>
            <consortium name="RefSeq"/>
        </authorList>
    </citation>
    <scope>IDENTIFICATION</scope>
    <source>
        <tissue evidence="3">Leaf</tissue>
    </source>
</reference>
<dbReference type="RefSeq" id="XP_020098376.1">
    <property type="nucleotide sequence ID" value="XM_020242787.1"/>
</dbReference>
<dbReference type="Proteomes" id="UP000515123">
    <property type="component" value="Linkage group 11"/>
</dbReference>
<keyword evidence="2" id="KW-1185">Reference proteome</keyword>
<reference evidence="2" key="1">
    <citation type="journal article" date="2015" name="Nat. Genet.">
        <title>The pineapple genome and the evolution of CAM photosynthesis.</title>
        <authorList>
            <person name="Ming R."/>
            <person name="VanBuren R."/>
            <person name="Wai C.M."/>
            <person name="Tang H."/>
            <person name="Schatz M.C."/>
            <person name="Bowers J.E."/>
            <person name="Lyons E."/>
            <person name="Wang M.L."/>
            <person name="Chen J."/>
            <person name="Biggers E."/>
            <person name="Zhang J."/>
            <person name="Huang L."/>
            <person name="Zhang L."/>
            <person name="Miao W."/>
            <person name="Zhang J."/>
            <person name="Ye Z."/>
            <person name="Miao C."/>
            <person name="Lin Z."/>
            <person name="Wang H."/>
            <person name="Zhou H."/>
            <person name="Yim W.C."/>
            <person name="Priest H.D."/>
            <person name="Zheng C."/>
            <person name="Woodhouse M."/>
            <person name="Edger P.P."/>
            <person name="Guyot R."/>
            <person name="Guo H.B."/>
            <person name="Guo H."/>
            <person name="Zheng G."/>
            <person name="Singh R."/>
            <person name="Sharma A."/>
            <person name="Min X."/>
            <person name="Zheng Y."/>
            <person name="Lee H."/>
            <person name="Gurtowski J."/>
            <person name="Sedlazeck F.J."/>
            <person name="Harkess A."/>
            <person name="McKain M.R."/>
            <person name="Liao Z."/>
            <person name="Fang J."/>
            <person name="Liu J."/>
            <person name="Zhang X."/>
            <person name="Zhang Q."/>
            <person name="Hu W."/>
            <person name="Qin Y."/>
            <person name="Wang K."/>
            <person name="Chen L.Y."/>
            <person name="Shirley N."/>
            <person name="Lin Y.R."/>
            <person name="Liu L.Y."/>
            <person name="Hernandez A.G."/>
            <person name="Wright C.L."/>
            <person name="Bulone V."/>
            <person name="Tuskan G.A."/>
            <person name="Heath K."/>
            <person name="Zee F."/>
            <person name="Moore P.H."/>
            <person name="Sunkar R."/>
            <person name="Leebens-Mack J.H."/>
            <person name="Mockler T."/>
            <person name="Bennetzen J.L."/>
            <person name="Freeling M."/>
            <person name="Sankoff D."/>
            <person name="Paterson A.H."/>
            <person name="Zhu X."/>
            <person name="Yang X."/>
            <person name="Smith J.A."/>
            <person name="Cushman J.C."/>
            <person name="Paull R.E."/>
            <person name="Yu Q."/>
        </authorList>
    </citation>
    <scope>NUCLEOTIDE SEQUENCE [LARGE SCALE GENOMIC DNA]</scope>
    <source>
        <strain evidence="2">cv. F153</strain>
    </source>
</reference>
<proteinExistence type="predicted"/>
<dbReference type="OrthoDB" id="337038at2759"/>
<organism evidence="2 3">
    <name type="scientific">Ananas comosus</name>
    <name type="common">Pineapple</name>
    <name type="synonym">Ananas ananas</name>
    <dbReference type="NCBI Taxonomy" id="4615"/>
    <lineage>
        <taxon>Eukaryota</taxon>
        <taxon>Viridiplantae</taxon>
        <taxon>Streptophyta</taxon>
        <taxon>Embryophyta</taxon>
        <taxon>Tracheophyta</taxon>
        <taxon>Spermatophyta</taxon>
        <taxon>Magnoliopsida</taxon>
        <taxon>Liliopsida</taxon>
        <taxon>Poales</taxon>
        <taxon>Bromeliaceae</taxon>
        <taxon>Bromelioideae</taxon>
        <taxon>Ananas</taxon>
    </lineage>
</organism>
<accession>A0A6P5FPZ8</accession>
<dbReference type="GeneID" id="109717109"/>
<protein>
    <submittedName>
        <fullName evidence="3">Probable pathogenesis-related protein ARB_02861</fullName>
    </submittedName>
</protein>
<sequence length="186" mass="20015">MASPALSSSSSSSRPPPSSSPLPIPQPSTPTAPPSPPTPPPPPTTPSSARRQPADAAEPIQWRLQAGVLHERPGYYRSMAREFLMAHKPHSLRWWGDAIRWTSIWRGTAAVVGPAAQQLHHGALEGPYGENLFWAPGGLEGDRRGAQLGGGARVLQPRQQLVLAAGQKMPWLQCQHPDFGISVLLK</sequence>
<evidence type="ECO:0000313" key="2">
    <source>
        <dbReference type="Proteomes" id="UP000515123"/>
    </source>
</evidence>
<feature type="region of interest" description="Disordered" evidence="1">
    <location>
        <begin position="1"/>
        <end position="56"/>
    </location>
</feature>
<feature type="compositionally biased region" description="Low complexity" evidence="1">
    <location>
        <begin position="1"/>
        <end position="13"/>
    </location>
</feature>
<name>A0A6P5FPZ8_ANACO</name>
<dbReference type="AlphaFoldDB" id="A0A6P5FPZ8"/>